<proteinExistence type="inferred from homology"/>
<dbReference type="PANTHER" id="PTHR19302:SF13">
    <property type="entry name" value="GAMMA-TUBULIN COMPLEX COMPONENT 2"/>
    <property type="match status" value="1"/>
</dbReference>
<dbReference type="Gene3D" id="1.20.120.1900">
    <property type="entry name" value="Gamma-tubulin complex, C-terminal domain"/>
    <property type="match status" value="1"/>
</dbReference>
<comment type="subcellular location">
    <subcellularLocation>
        <location evidence="5">Cytoplasm</location>
        <location evidence="5">Cytoskeleton</location>
        <location evidence="5">Microtubule organizing center</location>
    </subcellularLocation>
</comment>
<dbReference type="InterPro" id="IPR040457">
    <property type="entry name" value="GCP_C"/>
</dbReference>
<dbReference type="AlphaFoldDB" id="A0A7S0WJZ1"/>
<feature type="domain" description="Gamma tubulin complex component C-terminal" evidence="7">
    <location>
        <begin position="135"/>
        <end position="482"/>
    </location>
</feature>
<dbReference type="GO" id="GO:0000922">
    <property type="term" value="C:spindle pole"/>
    <property type="evidence" value="ECO:0007669"/>
    <property type="project" value="InterPro"/>
</dbReference>
<dbReference type="Pfam" id="PF17681">
    <property type="entry name" value="GCP_N_terminal"/>
    <property type="match status" value="1"/>
</dbReference>
<gene>
    <name evidence="9" type="ORF">POBO1169_LOCUS10237</name>
</gene>
<dbReference type="InterPro" id="IPR042241">
    <property type="entry name" value="GCP_C_sf"/>
</dbReference>
<comment type="function">
    <text evidence="5">Component of the gamma-tubulin ring complex (gTuRC) which mediates microtubule nucleation.</text>
</comment>
<evidence type="ECO:0000259" key="8">
    <source>
        <dbReference type="Pfam" id="PF17681"/>
    </source>
</evidence>
<dbReference type="GO" id="GO:0051011">
    <property type="term" value="F:microtubule minus-end binding"/>
    <property type="evidence" value="ECO:0007669"/>
    <property type="project" value="TreeGrafter"/>
</dbReference>
<dbReference type="GO" id="GO:0007020">
    <property type="term" value="P:microtubule nucleation"/>
    <property type="evidence" value="ECO:0007669"/>
    <property type="project" value="InterPro"/>
</dbReference>
<dbReference type="GO" id="GO:0000278">
    <property type="term" value="P:mitotic cell cycle"/>
    <property type="evidence" value="ECO:0007669"/>
    <property type="project" value="TreeGrafter"/>
</dbReference>
<dbReference type="GO" id="GO:0051225">
    <property type="term" value="P:spindle assembly"/>
    <property type="evidence" value="ECO:0007669"/>
    <property type="project" value="TreeGrafter"/>
</dbReference>
<dbReference type="InterPro" id="IPR041470">
    <property type="entry name" value="GCP_N"/>
</dbReference>
<dbReference type="PANTHER" id="PTHR19302">
    <property type="entry name" value="GAMMA TUBULIN COMPLEX PROTEIN"/>
    <property type="match status" value="1"/>
</dbReference>
<reference evidence="9" key="1">
    <citation type="submission" date="2021-01" db="EMBL/GenBank/DDBJ databases">
        <authorList>
            <person name="Corre E."/>
            <person name="Pelletier E."/>
            <person name="Niang G."/>
            <person name="Scheremetjew M."/>
            <person name="Finn R."/>
            <person name="Kale V."/>
            <person name="Holt S."/>
            <person name="Cochrane G."/>
            <person name="Meng A."/>
            <person name="Brown T."/>
            <person name="Cohen L."/>
        </authorList>
    </citation>
    <scope>NUCLEOTIDE SEQUENCE</scope>
    <source>
        <strain evidence="9">CCMP722</strain>
    </source>
</reference>
<comment type="similarity">
    <text evidence="1 5">Belongs to the TUBGCP family.</text>
</comment>
<sequence>MSLLKATAVPYCRALERWLYEGVVDDPYDEFLIIERRELKKESLSVDYNAAYWQQRYTLRPEVPHFLASTAETVLTTGKYLNAFRECKRTASCPWATTSPIEYDPGSRTHVERIEAAFRFASNELLELLKKEYHLIPRLQSLKHYFLLDQGDFLVHFMDIAGEELAKSSTEISVPRLESLLELALRVSVASSDEHADHLTCGLERHTIIKQLLTIYSVTDDSAENAHKISPQLRGYDAFTLDYLVQWPVSLVLSKRALTKYQLLFRHLFHCKHVERQLCQTWQQHQGTRGVSIAGGTLARSYCLCQRMMHFMQNFEYYMTVEVLEPNWHTMDANLQAASTIDEVMKHHEEFLDACMKESMLFWPKILRRLEKIKMLCLQFVAASHRLIAAVCPHLGHQEEGAEAGDGQSQRLTSKKRRALQQERLAHAERAAQDLGFSNSMRQLEEQFHNQLKDLISMLNMSTHLEPNLASLCARLDFNNYFSSSF</sequence>
<evidence type="ECO:0000256" key="5">
    <source>
        <dbReference type="RuleBase" id="RU363050"/>
    </source>
</evidence>
<feature type="domain" description="Gamma tubulin complex component protein N-terminal" evidence="8">
    <location>
        <begin position="2"/>
        <end position="132"/>
    </location>
</feature>
<evidence type="ECO:0000256" key="2">
    <source>
        <dbReference type="ARBA" id="ARBA00022490"/>
    </source>
</evidence>
<name>A0A7S0WJZ1_9CHLO</name>
<evidence type="ECO:0000256" key="6">
    <source>
        <dbReference type="SAM" id="MobiDB-lite"/>
    </source>
</evidence>
<organism evidence="9">
    <name type="scientific">Pyramimonas obovata</name>
    <dbReference type="NCBI Taxonomy" id="1411642"/>
    <lineage>
        <taxon>Eukaryota</taxon>
        <taxon>Viridiplantae</taxon>
        <taxon>Chlorophyta</taxon>
        <taxon>Pyramimonadophyceae</taxon>
        <taxon>Pyramimonadales</taxon>
        <taxon>Pyramimonadaceae</taxon>
        <taxon>Pyramimonas</taxon>
        <taxon>Pyramimonas incertae sedis</taxon>
    </lineage>
</organism>
<dbReference type="GO" id="GO:0005874">
    <property type="term" value="C:microtubule"/>
    <property type="evidence" value="ECO:0007669"/>
    <property type="project" value="UniProtKB-KW"/>
</dbReference>
<feature type="region of interest" description="Disordered" evidence="6">
    <location>
        <begin position="399"/>
        <end position="418"/>
    </location>
</feature>
<dbReference type="GO" id="GO:0000930">
    <property type="term" value="C:gamma-tubulin complex"/>
    <property type="evidence" value="ECO:0007669"/>
    <property type="project" value="TreeGrafter"/>
</dbReference>
<dbReference type="GO" id="GO:0051321">
    <property type="term" value="P:meiotic cell cycle"/>
    <property type="evidence" value="ECO:0007669"/>
    <property type="project" value="TreeGrafter"/>
</dbReference>
<dbReference type="EMBL" id="HBFA01020000">
    <property type="protein sequence ID" value="CAD8669961.1"/>
    <property type="molecule type" value="Transcribed_RNA"/>
</dbReference>
<dbReference type="GO" id="GO:0031122">
    <property type="term" value="P:cytoplasmic microtubule organization"/>
    <property type="evidence" value="ECO:0007669"/>
    <property type="project" value="TreeGrafter"/>
</dbReference>
<evidence type="ECO:0000259" key="7">
    <source>
        <dbReference type="Pfam" id="PF04130"/>
    </source>
</evidence>
<evidence type="ECO:0000313" key="9">
    <source>
        <dbReference type="EMBL" id="CAD8669961.1"/>
    </source>
</evidence>
<keyword evidence="4 5" id="KW-0206">Cytoskeleton</keyword>
<evidence type="ECO:0000256" key="3">
    <source>
        <dbReference type="ARBA" id="ARBA00022701"/>
    </source>
</evidence>
<dbReference type="InterPro" id="IPR007259">
    <property type="entry name" value="GCP"/>
</dbReference>
<keyword evidence="3 5" id="KW-0493">Microtubule</keyword>
<protein>
    <recommendedName>
        <fullName evidence="5">Gamma-tubulin complex component</fullName>
    </recommendedName>
</protein>
<dbReference type="Pfam" id="PF04130">
    <property type="entry name" value="GCP_C_terminal"/>
    <property type="match status" value="1"/>
</dbReference>
<accession>A0A7S0WJZ1</accession>
<keyword evidence="2 5" id="KW-0963">Cytoplasm</keyword>
<evidence type="ECO:0000256" key="4">
    <source>
        <dbReference type="ARBA" id="ARBA00023212"/>
    </source>
</evidence>
<dbReference type="GO" id="GO:0043015">
    <property type="term" value="F:gamma-tubulin binding"/>
    <property type="evidence" value="ECO:0007669"/>
    <property type="project" value="InterPro"/>
</dbReference>
<evidence type="ECO:0000256" key="1">
    <source>
        <dbReference type="ARBA" id="ARBA00010337"/>
    </source>
</evidence>